<dbReference type="Proteomes" id="UP000660611">
    <property type="component" value="Unassembled WGS sequence"/>
</dbReference>
<organism evidence="1 2">
    <name type="scientific">Dactylosporangium siamense</name>
    <dbReference type="NCBI Taxonomy" id="685454"/>
    <lineage>
        <taxon>Bacteria</taxon>
        <taxon>Bacillati</taxon>
        <taxon>Actinomycetota</taxon>
        <taxon>Actinomycetes</taxon>
        <taxon>Micromonosporales</taxon>
        <taxon>Micromonosporaceae</taxon>
        <taxon>Dactylosporangium</taxon>
    </lineage>
</organism>
<comment type="caution">
    <text evidence="1">The sequence shown here is derived from an EMBL/GenBank/DDBJ whole genome shotgun (WGS) entry which is preliminary data.</text>
</comment>
<dbReference type="RefSeq" id="WP_203853727.1">
    <property type="nucleotide sequence ID" value="NZ_BAAAVW010000037.1"/>
</dbReference>
<name>A0A919UIY3_9ACTN</name>
<evidence type="ECO:0000313" key="2">
    <source>
        <dbReference type="Proteomes" id="UP000660611"/>
    </source>
</evidence>
<reference evidence="1" key="1">
    <citation type="submission" date="2021-01" db="EMBL/GenBank/DDBJ databases">
        <title>Whole genome shotgun sequence of Dactylosporangium siamense NBRC 106093.</title>
        <authorList>
            <person name="Komaki H."/>
            <person name="Tamura T."/>
        </authorList>
    </citation>
    <scope>NUCLEOTIDE SEQUENCE</scope>
    <source>
        <strain evidence="1">NBRC 106093</strain>
    </source>
</reference>
<accession>A0A919UIY3</accession>
<evidence type="ECO:0000313" key="1">
    <source>
        <dbReference type="EMBL" id="GIG52123.1"/>
    </source>
</evidence>
<gene>
    <name evidence="1" type="ORF">Dsi01nite_101640</name>
</gene>
<proteinExistence type="predicted"/>
<dbReference type="AlphaFoldDB" id="A0A919UIY3"/>
<sequence>MFPFAMIESQNAMAHEMRSALPQAPVVAPPVPLLGRRRPRVRQVRAALAASLHRAADAVAPAAACSPAR</sequence>
<protein>
    <submittedName>
        <fullName evidence="1">Uncharacterized protein</fullName>
    </submittedName>
</protein>
<keyword evidence="2" id="KW-1185">Reference proteome</keyword>
<dbReference type="EMBL" id="BONQ01000170">
    <property type="protein sequence ID" value="GIG52123.1"/>
    <property type="molecule type" value="Genomic_DNA"/>
</dbReference>